<comment type="caution">
    <text evidence="1">The sequence shown here is derived from an EMBL/GenBank/DDBJ whole genome shotgun (WGS) entry which is preliminary data.</text>
</comment>
<reference evidence="1" key="1">
    <citation type="submission" date="2022-10" db="EMBL/GenBank/DDBJ databases">
        <title>Complete Genome of Trichothecium roseum strain YXFP-22015, a Plant Pathogen Isolated from Citrus.</title>
        <authorList>
            <person name="Wang Y."/>
            <person name="Zhu L."/>
        </authorList>
    </citation>
    <scope>NUCLEOTIDE SEQUENCE</scope>
    <source>
        <strain evidence="1">YXFP-22015</strain>
    </source>
</reference>
<name>A0ACC0V5R0_9HYPO</name>
<proteinExistence type="predicted"/>
<evidence type="ECO:0000313" key="2">
    <source>
        <dbReference type="Proteomes" id="UP001163324"/>
    </source>
</evidence>
<accession>A0ACC0V5R0</accession>
<keyword evidence="2" id="KW-1185">Reference proteome</keyword>
<dbReference type="Proteomes" id="UP001163324">
    <property type="component" value="Chromosome 3"/>
</dbReference>
<organism evidence="1 2">
    <name type="scientific">Trichothecium roseum</name>
    <dbReference type="NCBI Taxonomy" id="47278"/>
    <lineage>
        <taxon>Eukaryota</taxon>
        <taxon>Fungi</taxon>
        <taxon>Dikarya</taxon>
        <taxon>Ascomycota</taxon>
        <taxon>Pezizomycotina</taxon>
        <taxon>Sordariomycetes</taxon>
        <taxon>Hypocreomycetidae</taxon>
        <taxon>Hypocreales</taxon>
        <taxon>Hypocreales incertae sedis</taxon>
        <taxon>Trichothecium</taxon>
    </lineage>
</organism>
<sequence length="413" mass="42689">MRQPFRVLTAAALTALFVSPNVVTAVPDKQQRLPHAGPTQAAGLASDGVTPKPTSPPVVPLLAARDLGELRRRQANLRGDGNTDQTVLVAPDATCGYISSRSGAYYTCAGDFTCMFYTPEASATGNVACCQDFENCNMRSACVASKDFENDCDNGCKLDIFTVKCTNSDAPYCNTVSFAGGIYDYWCNGEDISGAQAAETTYKGQGERDFEAVALTDVYTDSETTSSSSTDGGSNTSDAGPSDTGSSDTGGNGGSDDDNSNNDDDDDKGTPVGPIVGGVVGGVGALGIGGLAAWLLIRRRNAKTAGGSGGGSGGDGSSQPTPQAYSALPMQHPTPPHGGPAGYYGQDGQWYNVQHHVPPPGSSTPGTMHTNTASYSSPSPAYGGYGQHPPPPVIHEAPGKPSEMLRDERHELQ</sequence>
<evidence type="ECO:0000313" key="1">
    <source>
        <dbReference type="EMBL" id="KAI9901749.1"/>
    </source>
</evidence>
<dbReference type="EMBL" id="CM047942">
    <property type="protein sequence ID" value="KAI9901749.1"/>
    <property type="molecule type" value="Genomic_DNA"/>
</dbReference>
<protein>
    <submittedName>
        <fullName evidence="1">Uncharacterized protein</fullName>
    </submittedName>
</protein>
<gene>
    <name evidence="1" type="ORF">N3K66_003566</name>
</gene>